<proteinExistence type="predicted"/>
<evidence type="ECO:0000313" key="1">
    <source>
        <dbReference type="EMBL" id="KAL3528154.1"/>
    </source>
</evidence>
<sequence>MIGQWSNINNSDQGRKENLNLDKERLVEHNELKVAGEVEGGSENMLSLGKHIWQIGISKLVEVGVEGHSKEFDSFEDRMHVDEKNLIEVGKETLRKVSFG</sequence>
<name>A0ABD3AAA1_9GENT</name>
<evidence type="ECO:0000313" key="2">
    <source>
        <dbReference type="Proteomes" id="UP001630127"/>
    </source>
</evidence>
<comment type="caution">
    <text evidence="1">The sequence shown here is derived from an EMBL/GenBank/DDBJ whole genome shotgun (WGS) entry which is preliminary data.</text>
</comment>
<reference evidence="1 2" key="1">
    <citation type="submission" date="2024-11" db="EMBL/GenBank/DDBJ databases">
        <title>A near-complete genome assembly of Cinchona calisaya.</title>
        <authorList>
            <person name="Lian D.C."/>
            <person name="Zhao X.W."/>
            <person name="Wei L."/>
        </authorList>
    </citation>
    <scope>NUCLEOTIDE SEQUENCE [LARGE SCALE GENOMIC DNA]</scope>
    <source>
        <tissue evidence="1">Nenye</tissue>
    </source>
</reference>
<dbReference type="Proteomes" id="UP001630127">
    <property type="component" value="Unassembled WGS sequence"/>
</dbReference>
<protein>
    <submittedName>
        <fullName evidence="1">Uncharacterized protein</fullName>
    </submittedName>
</protein>
<organism evidence="1 2">
    <name type="scientific">Cinchona calisaya</name>
    <dbReference type="NCBI Taxonomy" id="153742"/>
    <lineage>
        <taxon>Eukaryota</taxon>
        <taxon>Viridiplantae</taxon>
        <taxon>Streptophyta</taxon>
        <taxon>Embryophyta</taxon>
        <taxon>Tracheophyta</taxon>
        <taxon>Spermatophyta</taxon>
        <taxon>Magnoliopsida</taxon>
        <taxon>eudicotyledons</taxon>
        <taxon>Gunneridae</taxon>
        <taxon>Pentapetalae</taxon>
        <taxon>asterids</taxon>
        <taxon>lamiids</taxon>
        <taxon>Gentianales</taxon>
        <taxon>Rubiaceae</taxon>
        <taxon>Cinchonoideae</taxon>
        <taxon>Cinchoneae</taxon>
        <taxon>Cinchona</taxon>
    </lineage>
</organism>
<dbReference type="AlphaFoldDB" id="A0ABD3AAA1"/>
<accession>A0ABD3AAA1</accession>
<keyword evidence="2" id="KW-1185">Reference proteome</keyword>
<gene>
    <name evidence="1" type="ORF">ACH5RR_012810</name>
</gene>
<dbReference type="EMBL" id="JBJUIK010000005">
    <property type="protein sequence ID" value="KAL3528154.1"/>
    <property type="molecule type" value="Genomic_DNA"/>
</dbReference>